<dbReference type="PANTHER" id="PTHR30185:SF15">
    <property type="entry name" value="CRYPTIC BETA-GLUCOSIDE BGL OPERON ANTITERMINATOR"/>
    <property type="match status" value="1"/>
</dbReference>
<name>A0A386PSJ3_9LACO</name>
<gene>
    <name evidence="3" type="ORF">D1B17_05400</name>
</gene>
<accession>A0A386PSJ3</accession>
<dbReference type="GO" id="GO:0006355">
    <property type="term" value="P:regulation of DNA-templated transcription"/>
    <property type="evidence" value="ECO:0007669"/>
    <property type="project" value="InterPro"/>
</dbReference>
<dbReference type="AlphaFoldDB" id="A0A386PSJ3"/>
<dbReference type="EMBL" id="CP031933">
    <property type="protein sequence ID" value="AYE38098.1"/>
    <property type="molecule type" value="Genomic_DNA"/>
</dbReference>
<dbReference type="Proteomes" id="UP000267208">
    <property type="component" value="Chromosome"/>
</dbReference>
<feature type="domain" description="PRD" evidence="2">
    <location>
        <begin position="172"/>
        <end position="283"/>
    </location>
</feature>
<dbReference type="InterPro" id="IPR004341">
    <property type="entry name" value="CAT_RNA-bd_dom"/>
</dbReference>
<evidence type="ECO:0000313" key="3">
    <source>
        <dbReference type="EMBL" id="AYE38098.1"/>
    </source>
</evidence>
<dbReference type="OrthoDB" id="9813552at2"/>
<dbReference type="Pfam" id="PF00874">
    <property type="entry name" value="PRD"/>
    <property type="match status" value="2"/>
</dbReference>
<organism evidence="3 4">
    <name type="scientific">Companilactobacillus zhachilii</name>
    <dbReference type="NCBI Taxonomy" id="2304606"/>
    <lineage>
        <taxon>Bacteria</taxon>
        <taxon>Bacillati</taxon>
        <taxon>Bacillota</taxon>
        <taxon>Bacilli</taxon>
        <taxon>Lactobacillales</taxon>
        <taxon>Lactobacillaceae</taxon>
        <taxon>Companilactobacillus</taxon>
    </lineage>
</organism>
<dbReference type="InterPro" id="IPR036650">
    <property type="entry name" value="CAT_RNA-bd_dom_sf"/>
</dbReference>
<dbReference type="SUPFAM" id="SSF50151">
    <property type="entry name" value="SacY-like RNA-binding domain"/>
    <property type="match status" value="1"/>
</dbReference>
<dbReference type="InterPro" id="IPR011608">
    <property type="entry name" value="PRD"/>
</dbReference>
<dbReference type="Gene3D" id="1.10.1790.10">
    <property type="entry name" value="PRD domain"/>
    <property type="match status" value="2"/>
</dbReference>
<dbReference type="SUPFAM" id="SSF63520">
    <property type="entry name" value="PTS-regulatory domain, PRD"/>
    <property type="match status" value="2"/>
</dbReference>
<keyword evidence="1" id="KW-0677">Repeat</keyword>
<dbReference type="PROSITE" id="PS51372">
    <property type="entry name" value="PRD_2"/>
    <property type="match status" value="2"/>
</dbReference>
<keyword evidence="4" id="KW-1185">Reference proteome</keyword>
<evidence type="ECO:0000259" key="2">
    <source>
        <dbReference type="PROSITE" id="PS51372"/>
    </source>
</evidence>
<dbReference type="InterPro" id="IPR050661">
    <property type="entry name" value="BglG_antiterminators"/>
</dbReference>
<dbReference type="SMART" id="SM01061">
    <property type="entry name" value="CAT_RBD"/>
    <property type="match status" value="1"/>
</dbReference>
<evidence type="ECO:0000313" key="4">
    <source>
        <dbReference type="Proteomes" id="UP000267208"/>
    </source>
</evidence>
<dbReference type="Pfam" id="PF03123">
    <property type="entry name" value="CAT_RBD"/>
    <property type="match status" value="1"/>
</dbReference>
<feature type="domain" description="PRD" evidence="2">
    <location>
        <begin position="67"/>
        <end position="171"/>
    </location>
</feature>
<dbReference type="InterPro" id="IPR036634">
    <property type="entry name" value="PRD_sf"/>
</dbReference>
<dbReference type="Gene3D" id="2.30.24.10">
    <property type="entry name" value="CAT RNA-binding domain"/>
    <property type="match status" value="1"/>
</dbReference>
<dbReference type="RefSeq" id="WP_120142340.1">
    <property type="nucleotide sequence ID" value="NZ_CP031933.2"/>
</dbReference>
<dbReference type="PANTHER" id="PTHR30185">
    <property type="entry name" value="CRYPTIC BETA-GLUCOSIDE BGL OPERON ANTITERMINATOR"/>
    <property type="match status" value="1"/>
</dbReference>
<reference evidence="4" key="1">
    <citation type="submission" date="2018-08" db="EMBL/GenBank/DDBJ databases">
        <title>Genome of Lactobacillus sp. HBUAS52074.</title>
        <authorList>
            <person name="Guo Z."/>
            <person name="Zhang Z.D."/>
        </authorList>
    </citation>
    <scope>NUCLEOTIDE SEQUENCE [LARGE SCALE GENOMIC DNA]</scope>
    <source>
        <strain evidence="4">HBUAS52074</strain>
    </source>
</reference>
<protein>
    <submittedName>
        <fullName evidence="3">PRD domain-containing protein</fullName>
    </submittedName>
</protein>
<sequence length="286" mass="33288">MKLTIKQVFNNNSAIVDLDSSQKAIVKGKGIAFNKSKGSKIDSSKIEKIFYLDTVDSQKNLYFLLKDIPIDVVTTTYEIVDYARKQFNYSVEDYIYITLSDHIYGAYKRYMEGDYQPSHIPDMSDKYIEEYLIASAGVNIINQNLKINLPSSEIRNIALHFINAHTNVETTAVDLTKKVDFTKLIKRVLLRNNIFRTKSNRNYYDRFMVHLQYLEQRLNNMSADTKFDRKFELEMERDYPGSTSIAKQVSAEIKKARGVELNNKELLYFIIHIQRITQEDGLNDAR</sequence>
<dbReference type="KEGG" id="lzh:D1B17_05400"/>
<evidence type="ECO:0000256" key="1">
    <source>
        <dbReference type="ARBA" id="ARBA00022737"/>
    </source>
</evidence>
<dbReference type="GO" id="GO:0003723">
    <property type="term" value="F:RNA binding"/>
    <property type="evidence" value="ECO:0007669"/>
    <property type="project" value="InterPro"/>
</dbReference>
<proteinExistence type="predicted"/>